<protein>
    <submittedName>
        <fullName evidence="2">Class I SAM-dependent methyltransferase</fullName>
        <ecNumber evidence="2">2.1.-.-</ecNumber>
    </submittedName>
</protein>
<dbReference type="Pfam" id="PF08242">
    <property type="entry name" value="Methyltransf_12"/>
    <property type="match status" value="1"/>
</dbReference>
<evidence type="ECO:0000313" key="2">
    <source>
        <dbReference type="EMBL" id="MEF3365806.1"/>
    </source>
</evidence>
<dbReference type="InterPro" id="IPR016584">
    <property type="entry name" value="MeTrfase_VrtF"/>
</dbReference>
<dbReference type="Proteomes" id="UP001350748">
    <property type="component" value="Unassembled WGS sequence"/>
</dbReference>
<dbReference type="InterPro" id="IPR013217">
    <property type="entry name" value="Methyltransf_12"/>
</dbReference>
<dbReference type="EC" id="2.1.-.-" evidence="2"/>
<comment type="caution">
    <text evidence="2">The sequence shown here is derived from an EMBL/GenBank/DDBJ whole genome shotgun (WGS) entry which is preliminary data.</text>
</comment>
<dbReference type="GO" id="GO:0008168">
    <property type="term" value="F:methyltransferase activity"/>
    <property type="evidence" value="ECO:0007669"/>
    <property type="project" value="UniProtKB-KW"/>
</dbReference>
<gene>
    <name evidence="2" type="ORF">V3H18_04580</name>
</gene>
<dbReference type="RefSeq" id="WP_332080742.1">
    <property type="nucleotide sequence ID" value="NZ_JAZHYN010000009.1"/>
</dbReference>
<name>A0ABU7XEJ9_9HYPH</name>
<dbReference type="SUPFAM" id="SSF53335">
    <property type="entry name" value="S-adenosyl-L-methionine-dependent methyltransferases"/>
    <property type="match status" value="1"/>
</dbReference>
<reference evidence="2 3" key="1">
    <citation type="submission" date="2024-02" db="EMBL/GenBank/DDBJ databases">
        <authorList>
            <person name="Grouzdev D."/>
        </authorList>
    </citation>
    <scope>NUCLEOTIDE SEQUENCE [LARGE SCALE GENOMIC DNA]</scope>
    <source>
        <strain evidence="2 3">9N</strain>
    </source>
</reference>
<dbReference type="PIRSF" id="PIRSF011491">
    <property type="entry name" value="Mtase_YbcY_prd"/>
    <property type="match status" value="1"/>
</dbReference>
<feature type="domain" description="Methyltransferase type 12" evidence="1">
    <location>
        <begin position="56"/>
        <end position="153"/>
    </location>
</feature>
<keyword evidence="3" id="KW-1185">Reference proteome</keyword>
<evidence type="ECO:0000313" key="3">
    <source>
        <dbReference type="Proteomes" id="UP001350748"/>
    </source>
</evidence>
<proteinExistence type="predicted"/>
<accession>A0ABU7XEJ9</accession>
<keyword evidence="2" id="KW-0808">Transferase</keyword>
<dbReference type="EMBL" id="JAZHYN010000009">
    <property type="protein sequence ID" value="MEF3365806.1"/>
    <property type="molecule type" value="Genomic_DNA"/>
</dbReference>
<keyword evidence="2" id="KW-0489">Methyltransferase</keyword>
<dbReference type="CDD" id="cd02440">
    <property type="entry name" value="AdoMet_MTases"/>
    <property type="match status" value="1"/>
</dbReference>
<dbReference type="InterPro" id="IPR029063">
    <property type="entry name" value="SAM-dependent_MTases_sf"/>
</dbReference>
<sequence length="219" mass="24232">MSATPEEIRAGQAIYTPKTLAVYDLIVLGLSNRFIWKCPTARLLAHYNRSVSGNHLDVGVGTGYFLDRCRFPTPRPRVALMDLNGDALSFASRRIARYEPEVYARNVLEEIAFEGARFDSVGVNYLLHCLPGDMATKARAFDFLMPLMNPGAVVFGATLLQGGVARGWAARHLMAFYNSKGVFSNTQDDLETLTGELEKRFSRVSIETVGCAALFSARR</sequence>
<organism evidence="2 3">
    <name type="scientific">Methylocystis borbori</name>
    <dbReference type="NCBI Taxonomy" id="3118750"/>
    <lineage>
        <taxon>Bacteria</taxon>
        <taxon>Pseudomonadati</taxon>
        <taxon>Pseudomonadota</taxon>
        <taxon>Alphaproteobacteria</taxon>
        <taxon>Hyphomicrobiales</taxon>
        <taxon>Methylocystaceae</taxon>
        <taxon>Methylocystis</taxon>
    </lineage>
</organism>
<evidence type="ECO:0000259" key="1">
    <source>
        <dbReference type="Pfam" id="PF08242"/>
    </source>
</evidence>
<dbReference type="GO" id="GO:0032259">
    <property type="term" value="P:methylation"/>
    <property type="evidence" value="ECO:0007669"/>
    <property type="project" value="UniProtKB-KW"/>
</dbReference>
<dbReference type="Gene3D" id="3.40.50.150">
    <property type="entry name" value="Vaccinia Virus protein VP39"/>
    <property type="match status" value="1"/>
</dbReference>